<dbReference type="PROSITE" id="PS50928">
    <property type="entry name" value="ABC_TM1"/>
    <property type="match status" value="1"/>
</dbReference>
<feature type="domain" description="ABC transmembrane type-1" evidence="10">
    <location>
        <begin position="18"/>
        <end position="210"/>
    </location>
</feature>
<dbReference type="InterPro" id="IPR043429">
    <property type="entry name" value="ArtM/GltK/GlnP/TcyL/YhdX-like"/>
</dbReference>
<feature type="transmembrane region" description="Helical" evidence="9">
    <location>
        <begin position="187"/>
        <end position="209"/>
    </location>
</feature>
<evidence type="ECO:0000256" key="6">
    <source>
        <dbReference type="ARBA" id="ARBA00022970"/>
    </source>
</evidence>
<dbReference type="STRING" id="1423795.FD12_GL001604"/>
<organism evidence="11 12">
    <name type="scientific">Lentilactobacillus rapi</name>
    <dbReference type="NCBI Taxonomy" id="481723"/>
    <lineage>
        <taxon>Bacteria</taxon>
        <taxon>Bacillati</taxon>
        <taxon>Bacillota</taxon>
        <taxon>Bacilli</taxon>
        <taxon>Lactobacillales</taxon>
        <taxon>Lactobacillaceae</taxon>
        <taxon>Lentilactobacillus</taxon>
    </lineage>
</organism>
<gene>
    <name evidence="11" type="ORF">LRA02_17420</name>
</gene>
<accession>A0A512PNV4</accession>
<keyword evidence="6" id="KW-0029">Amino-acid transport</keyword>
<evidence type="ECO:0000256" key="2">
    <source>
        <dbReference type="ARBA" id="ARBA00010072"/>
    </source>
</evidence>
<dbReference type="Proteomes" id="UP000321569">
    <property type="component" value="Unassembled WGS sequence"/>
</dbReference>
<dbReference type="EMBL" id="BKAM01000037">
    <property type="protein sequence ID" value="GEP72874.1"/>
    <property type="molecule type" value="Genomic_DNA"/>
</dbReference>
<dbReference type="PANTHER" id="PTHR30614">
    <property type="entry name" value="MEMBRANE COMPONENT OF AMINO ACID ABC TRANSPORTER"/>
    <property type="match status" value="1"/>
</dbReference>
<dbReference type="AlphaFoldDB" id="A0A512PNV4"/>
<keyword evidence="7 9" id="KW-1133">Transmembrane helix</keyword>
<dbReference type="InterPro" id="IPR000515">
    <property type="entry name" value="MetI-like"/>
</dbReference>
<feature type="transmembrane region" description="Helical" evidence="9">
    <location>
        <begin position="134"/>
        <end position="156"/>
    </location>
</feature>
<protein>
    <submittedName>
        <fullName evidence="11">Polar amino acid ABC transporter permease</fullName>
    </submittedName>
</protein>
<dbReference type="NCBIfam" id="TIGR01726">
    <property type="entry name" value="HEQRo_perm_3TM"/>
    <property type="match status" value="1"/>
</dbReference>
<proteinExistence type="inferred from homology"/>
<evidence type="ECO:0000313" key="11">
    <source>
        <dbReference type="EMBL" id="GEP72874.1"/>
    </source>
</evidence>
<reference evidence="11 12" key="1">
    <citation type="submission" date="2019-07" db="EMBL/GenBank/DDBJ databases">
        <title>Whole genome shotgun sequence of Lactobacillus rapi NBRC 109618.</title>
        <authorList>
            <person name="Hosoyama A."/>
            <person name="Uohara A."/>
            <person name="Ohji S."/>
            <person name="Ichikawa N."/>
        </authorList>
    </citation>
    <scope>NUCLEOTIDE SEQUENCE [LARGE SCALE GENOMIC DNA]</scope>
    <source>
        <strain evidence="11 12">NBRC 109618</strain>
    </source>
</reference>
<name>A0A512PNV4_9LACO</name>
<dbReference type="CDD" id="cd06261">
    <property type="entry name" value="TM_PBP2"/>
    <property type="match status" value="1"/>
</dbReference>
<comment type="subcellular location">
    <subcellularLocation>
        <location evidence="1 9">Cell membrane</location>
        <topology evidence="1 9">Multi-pass membrane protein</topology>
    </subcellularLocation>
</comment>
<dbReference type="InterPro" id="IPR035906">
    <property type="entry name" value="MetI-like_sf"/>
</dbReference>
<comment type="caution">
    <text evidence="11">The sequence shown here is derived from an EMBL/GenBank/DDBJ whole genome shotgun (WGS) entry which is preliminary data.</text>
</comment>
<evidence type="ECO:0000256" key="3">
    <source>
        <dbReference type="ARBA" id="ARBA00022448"/>
    </source>
</evidence>
<evidence type="ECO:0000256" key="5">
    <source>
        <dbReference type="ARBA" id="ARBA00022692"/>
    </source>
</evidence>
<dbReference type="PANTHER" id="PTHR30614:SF37">
    <property type="entry name" value="AMINO-ACID ABC TRANSPORTER PERMEASE PROTEIN YHDX-RELATED"/>
    <property type="match status" value="1"/>
</dbReference>
<evidence type="ECO:0000259" key="10">
    <source>
        <dbReference type="PROSITE" id="PS50928"/>
    </source>
</evidence>
<keyword evidence="3 9" id="KW-0813">Transport</keyword>
<evidence type="ECO:0000313" key="12">
    <source>
        <dbReference type="Proteomes" id="UP000321569"/>
    </source>
</evidence>
<evidence type="ECO:0000256" key="7">
    <source>
        <dbReference type="ARBA" id="ARBA00022989"/>
    </source>
</evidence>
<dbReference type="OrthoDB" id="9805999at2"/>
<comment type="similarity">
    <text evidence="2">Belongs to the binding-protein-dependent transport system permease family. HisMQ subfamily.</text>
</comment>
<dbReference type="GO" id="GO:0006865">
    <property type="term" value="P:amino acid transport"/>
    <property type="evidence" value="ECO:0007669"/>
    <property type="project" value="UniProtKB-KW"/>
</dbReference>
<dbReference type="Gene3D" id="1.10.3720.10">
    <property type="entry name" value="MetI-like"/>
    <property type="match status" value="1"/>
</dbReference>
<evidence type="ECO:0000256" key="4">
    <source>
        <dbReference type="ARBA" id="ARBA00022475"/>
    </source>
</evidence>
<sequence length="220" mass="24338">MTSWGIIQQSLPMFEKGFVLTLWLSFIGIIGSILVGLICSLLQYFKVPIFHQIATVYVEISRNTPLLIQLFFLYYAFPVIGIKFSAQLCGIIGLIFLGGSYMAEGFTGGFNGVSKGQLESGKAIGLSRWQLARYVVFPQGFSLSVPAMAANVIFLIKETSIFTVIAIPELTNTALDLIGMYYRSNEYLFVLVVAYAIILIPLSAILTLLEKRVRYGSFGN</sequence>
<feature type="transmembrane region" description="Helical" evidence="9">
    <location>
        <begin position="66"/>
        <end position="85"/>
    </location>
</feature>
<feature type="transmembrane region" description="Helical" evidence="9">
    <location>
        <begin position="20"/>
        <end position="45"/>
    </location>
</feature>
<evidence type="ECO:0000256" key="1">
    <source>
        <dbReference type="ARBA" id="ARBA00004651"/>
    </source>
</evidence>
<feature type="transmembrane region" description="Helical" evidence="9">
    <location>
        <begin position="91"/>
        <end position="113"/>
    </location>
</feature>
<dbReference type="GO" id="GO:0043190">
    <property type="term" value="C:ATP-binding cassette (ABC) transporter complex"/>
    <property type="evidence" value="ECO:0007669"/>
    <property type="project" value="InterPro"/>
</dbReference>
<keyword evidence="8 9" id="KW-0472">Membrane</keyword>
<evidence type="ECO:0000256" key="9">
    <source>
        <dbReference type="RuleBase" id="RU363032"/>
    </source>
</evidence>
<dbReference type="InterPro" id="IPR010065">
    <property type="entry name" value="AA_ABC_transptr_permease_3TM"/>
</dbReference>
<dbReference type="SUPFAM" id="SSF161098">
    <property type="entry name" value="MetI-like"/>
    <property type="match status" value="1"/>
</dbReference>
<keyword evidence="4" id="KW-1003">Cell membrane</keyword>
<dbReference type="GO" id="GO:0022857">
    <property type="term" value="F:transmembrane transporter activity"/>
    <property type="evidence" value="ECO:0007669"/>
    <property type="project" value="InterPro"/>
</dbReference>
<evidence type="ECO:0000256" key="8">
    <source>
        <dbReference type="ARBA" id="ARBA00023136"/>
    </source>
</evidence>
<dbReference type="RefSeq" id="WP_054747873.1">
    <property type="nucleotide sequence ID" value="NZ_BKAM01000037.1"/>
</dbReference>
<keyword evidence="5 9" id="KW-0812">Transmembrane</keyword>
<dbReference type="Pfam" id="PF00528">
    <property type="entry name" value="BPD_transp_1"/>
    <property type="match status" value="1"/>
</dbReference>